<evidence type="ECO:0000313" key="3">
    <source>
        <dbReference type="Proteomes" id="UP000809431"/>
    </source>
</evidence>
<evidence type="ECO:0000256" key="1">
    <source>
        <dbReference type="SAM" id="Phobius"/>
    </source>
</evidence>
<dbReference type="EMBL" id="JAESND010000017">
    <property type="protein sequence ID" value="MBM3117886.1"/>
    <property type="molecule type" value="Genomic_DNA"/>
</dbReference>
<dbReference type="RefSeq" id="WP_203540067.1">
    <property type="nucleotide sequence ID" value="NZ_JAESND010000017.1"/>
</dbReference>
<gene>
    <name evidence="2" type="ORF">JMJ54_18785</name>
</gene>
<sequence length="281" mass="30461">MNLPHLTASRGPGLTMANPATRFGSLVLTAGTRRPSTFFASVHRYRCVQFMADLRESFGCINALISAENPLEAMASNTRNSGYMIKKKCSNNGITWRHPKLTGAFSDRFDTRLTAQEARPDWAVNEMHSRRITHRTTLAGAAVSAQNNRVAFSSATGIGLPNIKADNRRNLGGFFTSVYRYRYVQFMAGRSGGVLARAGFLDAGRPTLLLACLLRLVSNGRLQIIKEPCPMASSALRAFTTHAFTALTAILVYAHSPALALLAFAAGLICFGIAHRGGAHD</sequence>
<keyword evidence="1" id="KW-0472">Membrane</keyword>
<proteinExistence type="predicted"/>
<feature type="transmembrane region" description="Helical" evidence="1">
    <location>
        <begin position="250"/>
        <end position="274"/>
    </location>
</feature>
<evidence type="ECO:0000313" key="2">
    <source>
        <dbReference type="EMBL" id="MBM3117886.1"/>
    </source>
</evidence>
<accession>A0ABS2BQH3</accession>
<organism evidence="2 3">
    <name type="scientific">Jeongeupia naejangsanensis</name>
    <dbReference type="NCBI Taxonomy" id="613195"/>
    <lineage>
        <taxon>Bacteria</taxon>
        <taxon>Pseudomonadati</taxon>
        <taxon>Pseudomonadota</taxon>
        <taxon>Betaproteobacteria</taxon>
        <taxon>Neisseriales</taxon>
        <taxon>Chitinibacteraceae</taxon>
        <taxon>Jeongeupia</taxon>
    </lineage>
</organism>
<reference evidence="2 3" key="1">
    <citation type="submission" date="2021-01" db="EMBL/GenBank/DDBJ databases">
        <title>Draft Genome Sequence and Polyhydroxyalkanoate Biosynthetic Potential of Jeongeupia naejangsanensis Type Strain DSM 24253.</title>
        <authorList>
            <person name="Turrini P."/>
            <person name="Artuso I."/>
            <person name="Lugli G.A."/>
            <person name="Frangipani E."/>
            <person name="Ventura M."/>
            <person name="Visca P."/>
        </authorList>
    </citation>
    <scope>NUCLEOTIDE SEQUENCE [LARGE SCALE GENOMIC DNA]</scope>
    <source>
        <strain evidence="2 3">DSM 24253</strain>
    </source>
</reference>
<comment type="caution">
    <text evidence="2">The sequence shown here is derived from an EMBL/GenBank/DDBJ whole genome shotgun (WGS) entry which is preliminary data.</text>
</comment>
<protein>
    <submittedName>
        <fullName evidence="2">Uncharacterized protein</fullName>
    </submittedName>
</protein>
<name>A0ABS2BQH3_9NEIS</name>
<keyword evidence="3" id="KW-1185">Reference proteome</keyword>
<keyword evidence="1" id="KW-1133">Transmembrane helix</keyword>
<dbReference type="Proteomes" id="UP000809431">
    <property type="component" value="Unassembled WGS sequence"/>
</dbReference>
<keyword evidence="1" id="KW-0812">Transmembrane</keyword>